<dbReference type="PIRSF" id="PIRSF004548">
    <property type="entry name" value="CreD"/>
    <property type="match status" value="1"/>
</dbReference>
<evidence type="ECO:0000256" key="2">
    <source>
        <dbReference type="SAM" id="Phobius"/>
    </source>
</evidence>
<comment type="caution">
    <text evidence="3">The sequence shown here is derived from an EMBL/GenBank/DDBJ whole genome shotgun (WGS) entry which is preliminary data.</text>
</comment>
<reference evidence="3 4" key="1">
    <citation type="journal article" date="2007" name="Int. J. Syst. Evol. Microbiol.">
        <title>Description of Pelomonas aquatica sp. nov. and Pelomonas puraquae sp. nov., isolated from industrial and haemodialysis water.</title>
        <authorList>
            <person name="Gomila M."/>
            <person name="Bowien B."/>
            <person name="Falsen E."/>
            <person name="Moore E.R."/>
            <person name="Lalucat J."/>
        </authorList>
    </citation>
    <scope>NUCLEOTIDE SEQUENCE [LARGE SCALE GENOMIC DNA]</scope>
    <source>
        <strain evidence="3 4">CCUG 52769</strain>
    </source>
</reference>
<dbReference type="NCBIfam" id="NF008712">
    <property type="entry name" value="PRK11715.1-1"/>
    <property type="match status" value="1"/>
</dbReference>
<proteinExistence type="predicted"/>
<evidence type="ECO:0000313" key="4">
    <source>
        <dbReference type="Proteomes" id="UP000197446"/>
    </source>
</evidence>
<feature type="compositionally biased region" description="Polar residues" evidence="1">
    <location>
        <begin position="45"/>
        <end position="56"/>
    </location>
</feature>
<evidence type="ECO:0000256" key="1">
    <source>
        <dbReference type="SAM" id="MobiDB-lite"/>
    </source>
</evidence>
<dbReference type="RefSeq" id="WP_088482904.1">
    <property type="nucleotide sequence ID" value="NZ_NISI01000002.1"/>
</dbReference>
<dbReference type="Pfam" id="PF06123">
    <property type="entry name" value="CreD"/>
    <property type="match status" value="1"/>
</dbReference>
<feature type="transmembrane region" description="Helical" evidence="2">
    <location>
        <begin position="322"/>
        <end position="341"/>
    </location>
</feature>
<evidence type="ECO:0000313" key="3">
    <source>
        <dbReference type="EMBL" id="OWR04771.1"/>
    </source>
</evidence>
<dbReference type="OrthoDB" id="9791851at2"/>
<sequence>MKLNPTFTKLAILAAVTLLLCYVLAEIGGLARERQSRQRDAAENVEQSFAGPQSLSGPMLTRYCRETWTVPGPDKKTSTETRDFWLFAAPRTLQVTGGISPEVRHRGLFKVNTYASQLTMEAQWPQLASLEGKAEHANGQVDCEPVVAFVALSDTRGIRAAETVVSGQPLPVLPGGLHPDYASGLHAVLPGVRLDAPLALSLKLTLVGSRKLGLVPAAESTRVSLQSSWPHPSFFGQFLPTQHQVGVSGFSADWQVSSLASTAVADMKAGRPLPSLQALDSDPLPAYHPAAKPASKPAMDVLAVELIDPVNPYVMSDRAIKYGLMFIALTFLTVGLTELLTGRRVHPVQYLFVGMALSLFFLLLLSLSEHLPFLVAYVIAAAAAAGVLTPYAAAMLGSWWRGAAFGGGIALLYGALYVLLSREQTALVIGAVLLFTVLAVVMTLTRRLDWYRLGGSVPAQG</sequence>
<keyword evidence="2" id="KW-0812">Transmembrane</keyword>
<organism evidence="3 4">
    <name type="scientific">Roseateles puraquae</name>
    <dbReference type="NCBI Taxonomy" id="431059"/>
    <lineage>
        <taxon>Bacteria</taxon>
        <taxon>Pseudomonadati</taxon>
        <taxon>Pseudomonadota</taxon>
        <taxon>Betaproteobacteria</taxon>
        <taxon>Burkholderiales</taxon>
        <taxon>Sphaerotilaceae</taxon>
        <taxon>Roseateles</taxon>
    </lineage>
</organism>
<feature type="transmembrane region" description="Helical" evidence="2">
    <location>
        <begin position="348"/>
        <end position="367"/>
    </location>
</feature>
<dbReference type="GO" id="GO:0005886">
    <property type="term" value="C:plasma membrane"/>
    <property type="evidence" value="ECO:0007669"/>
    <property type="project" value="TreeGrafter"/>
</dbReference>
<keyword evidence="4" id="KW-1185">Reference proteome</keyword>
<dbReference type="EMBL" id="NISI01000002">
    <property type="protein sequence ID" value="OWR04771.1"/>
    <property type="molecule type" value="Genomic_DNA"/>
</dbReference>
<keyword evidence="2" id="KW-0472">Membrane</keyword>
<name>A0A254N9T6_9BURK</name>
<feature type="transmembrane region" description="Helical" evidence="2">
    <location>
        <begin position="426"/>
        <end position="444"/>
    </location>
</feature>
<feature type="transmembrane region" description="Helical" evidence="2">
    <location>
        <begin position="373"/>
        <end position="392"/>
    </location>
</feature>
<dbReference type="AlphaFoldDB" id="A0A254N9T6"/>
<gene>
    <name evidence="3" type="ORF">CDO81_09350</name>
</gene>
<dbReference type="PANTHER" id="PTHR30092">
    <property type="entry name" value="INNER MEMBRANE PROTEIN CRED"/>
    <property type="match status" value="1"/>
</dbReference>
<protein>
    <submittedName>
        <fullName evidence="3">Cell envelope integrity protein CreD</fullName>
    </submittedName>
</protein>
<accession>A0A254N9T6</accession>
<keyword evidence="2" id="KW-1133">Transmembrane helix</keyword>
<dbReference type="Proteomes" id="UP000197446">
    <property type="component" value="Unassembled WGS sequence"/>
</dbReference>
<feature type="transmembrane region" description="Helical" evidence="2">
    <location>
        <begin position="399"/>
        <end position="420"/>
    </location>
</feature>
<dbReference type="InterPro" id="IPR010364">
    <property type="entry name" value="Uncharacterised_IM_CreD"/>
</dbReference>
<dbReference type="PANTHER" id="PTHR30092:SF0">
    <property type="entry name" value="INNER MEMBRANE PROTEIN CRED"/>
    <property type="match status" value="1"/>
</dbReference>
<feature type="region of interest" description="Disordered" evidence="1">
    <location>
        <begin position="39"/>
        <end position="58"/>
    </location>
</feature>